<dbReference type="RefSeq" id="WP_229112480.1">
    <property type="nucleotide sequence ID" value="NZ_CP064787.1"/>
</dbReference>
<dbReference type="Proteomes" id="UP000663525">
    <property type="component" value="Chromosome"/>
</dbReference>
<reference evidence="4" key="1">
    <citation type="submission" date="2020-11" db="EMBL/GenBank/DDBJ databases">
        <title>Carbohydrate-dependent, anaerobic sulfur respiration: A novel catabolism in halophilic archaea.</title>
        <authorList>
            <person name="Sorokin D.Y."/>
            <person name="Messina E."/>
            <person name="Smedile F."/>
            <person name="La Cono V."/>
            <person name="Hallsworth J.E."/>
            <person name="Yakimov M.M."/>
        </authorList>
    </citation>
    <scope>NUCLEOTIDE SEQUENCE</scope>
    <source>
        <strain evidence="4">HSR12-1</strain>
    </source>
</reference>
<evidence type="ECO:0000313" key="5">
    <source>
        <dbReference type="Proteomes" id="UP000663525"/>
    </source>
</evidence>
<dbReference type="InterPro" id="IPR058438">
    <property type="entry name" value="DUF8125"/>
</dbReference>
<organism evidence="4 5">
    <name type="scientific">Halapricum desulfuricans</name>
    <dbReference type="NCBI Taxonomy" id="2841257"/>
    <lineage>
        <taxon>Archaea</taxon>
        <taxon>Methanobacteriati</taxon>
        <taxon>Methanobacteriota</taxon>
        <taxon>Stenosarchaea group</taxon>
        <taxon>Halobacteria</taxon>
        <taxon>Halobacteriales</taxon>
        <taxon>Haloarculaceae</taxon>
        <taxon>Halapricum</taxon>
    </lineage>
</organism>
<feature type="transmembrane region" description="Helical" evidence="2">
    <location>
        <begin position="53"/>
        <end position="74"/>
    </location>
</feature>
<evidence type="ECO:0000259" key="3">
    <source>
        <dbReference type="Pfam" id="PF26447"/>
    </source>
</evidence>
<keyword evidence="2" id="KW-0472">Membrane</keyword>
<feature type="region of interest" description="Disordered" evidence="1">
    <location>
        <begin position="239"/>
        <end position="273"/>
    </location>
</feature>
<sequence length="273" mass="29826">MTSVELPDAERRRGLLVSILSFFEARLLSIIFLLIAMLATIAYFFAGWSPPRWLLVVLAAVVFSIPFGLATGVYSRSVLSTTDWVYLVDLDARTVDMAIYRMPPHELARVDVLEGDLAKPSPRIYLGKAVDLDARTCKGTWPGTLDDRELLASLHAVRRCRGKLEEDAKKGFALRSNLHAIVRQATRKNVLQVVETFERGALPGDGQHIDESVTESIDSFDVESAVDLDVDLPDDLDADDLGLDDLDADGNSENSDGLGDLFAGATSDGDGDD</sequence>
<evidence type="ECO:0000256" key="1">
    <source>
        <dbReference type="SAM" id="MobiDB-lite"/>
    </source>
</evidence>
<dbReference type="EMBL" id="CP064787">
    <property type="protein sequence ID" value="QSG06086.1"/>
    <property type="molecule type" value="Genomic_DNA"/>
</dbReference>
<keyword evidence="2" id="KW-0812">Transmembrane</keyword>
<dbReference type="InterPro" id="IPR058439">
    <property type="entry name" value="DUF8126"/>
</dbReference>
<evidence type="ECO:0000313" key="4">
    <source>
        <dbReference type="EMBL" id="QSG06086.1"/>
    </source>
</evidence>
<protein>
    <submittedName>
        <fullName evidence="4">Putative membrane protein</fullName>
    </submittedName>
</protein>
<dbReference type="GeneID" id="68855340"/>
<name>A0A897N6T8_9EURY</name>
<evidence type="ECO:0000256" key="2">
    <source>
        <dbReference type="SAM" id="Phobius"/>
    </source>
</evidence>
<feature type="compositionally biased region" description="Acidic residues" evidence="1">
    <location>
        <begin position="239"/>
        <end position="250"/>
    </location>
</feature>
<dbReference type="AlphaFoldDB" id="A0A897N6T8"/>
<dbReference type="Pfam" id="PF26447">
    <property type="entry name" value="DUF8126"/>
    <property type="match status" value="1"/>
</dbReference>
<keyword evidence="2" id="KW-1133">Transmembrane helix</keyword>
<feature type="domain" description="DUF8125" evidence="3">
    <location>
        <begin position="149"/>
        <end position="223"/>
    </location>
</feature>
<feature type="transmembrane region" description="Helical" evidence="2">
    <location>
        <begin position="25"/>
        <end position="46"/>
    </location>
</feature>
<dbReference type="Pfam" id="PF26446">
    <property type="entry name" value="DUF8125"/>
    <property type="match status" value="1"/>
</dbReference>
<proteinExistence type="predicted"/>
<accession>A0A897N6T8</accession>
<gene>
    <name evidence="4" type="ORF">HSR121_1751</name>
</gene>